<name>A0A0E9S109_ANGAN</name>
<dbReference type="EMBL" id="GBXM01074247">
    <property type="protein sequence ID" value="JAH34330.1"/>
    <property type="molecule type" value="Transcribed_RNA"/>
</dbReference>
<proteinExistence type="predicted"/>
<protein>
    <submittedName>
        <fullName evidence="1">Uncharacterized protein</fullName>
    </submittedName>
</protein>
<sequence length="57" mass="6651">MYDQYQDTVYCKYNFQTHKRCSLTVNQNGTFILRGSITAAARARCREHLMPLADDSF</sequence>
<reference evidence="1" key="1">
    <citation type="submission" date="2014-11" db="EMBL/GenBank/DDBJ databases">
        <authorList>
            <person name="Amaro Gonzalez C."/>
        </authorList>
    </citation>
    <scope>NUCLEOTIDE SEQUENCE</scope>
</reference>
<organism evidence="1">
    <name type="scientific">Anguilla anguilla</name>
    <name type="common">European freshwater eel</name>
    <name type="synonym">Muraena anguilla</name>
    <dbReference type="NCBI Taxonomy" id="7936"/>
    <lineage>
        <taxon>Eukaryota</taxon>
        <taxon>Metazoa</taxon>
        <taxon>Chordata</taxon>
        <taxon>Craniata</taxon>
        <taxon>Vertebrata</taxon>
        <taxon>Euteleostomi</taxon>
        <taxon>Actinopterygii</taxon>
        <taxon>Neopterygii</taxon>
        <taxon>Teleostei</taxon>
        <taxon>Anguilliformes</taxon>
        <taxon>Anguillidae</taxon>
        <taxon>Anguilla</taxon>
    </lineage>
</organism>
<accession>A0A0E9S109</accession>
<dbReference type="AlphaFoldDB" id="A0A0E9S109"/>
<reference evidence="1" key="2">
    <citation type="journal article" date="2015" name="Fish Shellfish Immunol.">
        <title>Early steps in the European eel (Anguilla anguilla)-Vibrio vulnificus interaction in the gills: Role of the RtxA13 toxin.</title>
        <authorList>
            <person name="Callol A."/>
            <person name="Pajuelo D."/>
            <person name="Ebbesson L."/>
            <person name="Teles M."/>
            <person name="MacKenzie S."/>
            <person name="Amaro C."/>
        </authorList>
    </citation>
    <scope>NUCLEOTIDE SEQUENCE</scope>
</reference>
<evidence type="ECO:0000313" key="1">
    <source>
        <dbReference type="EMBL" id="JAH34330.1"/>
    </source>
</evidence>